<keyword evidence="5 9" id="KW-0822">Tryptophan biosynthesis</keyword>
<feature type="binding site" evidence="9">
    <location>
        <position position="225"/>
    </location>
    <ligand>
        <name>Mg(2+)</name>
        <dbReference type="ChEBI" id="CHEBI:18420"/>
        <label>2</label>
    </ligand>
</feature>
<evidence type="ECO:0000256" key="5">
    <source>
        <dbReference type="ARBA" id="ARBA00022822"/>
    </source>
</evidence>
<evidence type="ECO:0000313" key="13">
    <source>
        <dbReference type="Proteomes" id="UP000223060"/>
    </source>
</evidence>
<comment type="similarity">
    <text evidence="9">Belongs to the anthranilate phosphoribosyltransferase family.</text>
</comment>
<feature type="domain" description="Glycosyl transferase family 3 N-terminal" evidence="11">
    <location>
        <begin position="4"/>
        <end position="61"/>
    </location>
</feature>
<keyword evidence="9" id="KW-0460">Magnesium</keyword>
<feature type="binding site" evidence="9">
    <location>
        <position position="91"/>
    </location>
    <ligand>
        <name>Mg(2+)</name>
        <dbReference type="ChEBI" id="CHEBI:18420"/>
        <label>1</label>
    </ligand>
</feature>
<comment type="caution">
    <text evidence="9">Lacks conserved residue(s) required for the propagation of feature annotation.</text>
</comment>
<dbReference type="Gene3D" id="1.20.970.10">
    <property type="entry name" value="Transferase, Pyrimidine Nucleoside Phosphorylase, Chain C"/>
    <property type="match status" value="1"/>
</dbReference>
<feature type="binding site" evidence="9">
    <location>
        <begin position="107"/>
        <end position="115"/>
    </location>
    <ligand>
        <name>5-phospho-alpha-D-ribose 1-diphosphate</name>
        <dbReference type="ChEBI" id="CHEBI:58017"/>
    </ligand>
</feature>
<feature type="binding site" evidence="9">
    <location>
        <position position="79"/>
    </location>
    <ligand>
        <name>5-phospho-alpha-D-ribose 1-diphosphate</name>
        <dbReference type="ChEBI" id="CHEBI:58017"/>
    </ligand>
</feature>
<dbReference type="InterPro" id="IPR035902">
    <property type="entry name" value="Nuc_phospho_transferase"/>
</dbReference>
<name>A0A1S7FVL5_9LIST</name>
<evidence type="ECO:0000259" key="10">
    <source>
        <dbReference type="Pfam" id="PF00591"/>
    </source>
</evidence>
<evidence type="ECO:0000256" key="9">
    <source>
        <dbReference type="HAMAP-Rule" id="MF_00211"/>
    </source>
</evidence>
<feature type="binding site" evidence="9">
    <location>
        <position position="79"/>
    </location>
    <ligand>
        <name>anthranilate</name>
        <dbReference type="ChEBI" id="CHEBI:16567"/>
        <label>1</label>
    </ligand>
</feature>
<keyword evidence="9" id="KW-0479">Metal-binding</keyword>
<dbReference type="GO" id="GO:0000162">
    <property type="term" value="P:L-tryptophan biosynthetic process"/>
    <property type="evidence" value="ECO:0007669"/>
    <property type="project" value="UniProtKB-UniRule"/>
</dbReference>
<dbReference type="Pfam" id="PF00591">
    <property type="entry name" value="Glycos_transf_3"/>
    <property type="match status" value="1"/>
</dbReference>
<dbReference type="UniPathway" id="UPA00035">
    <property type="reaction ID" value="UER00041"/>
</dbReference>
<feature type="binding site" evidence="9">
    <location>
        <position position="224"/>
    </location>
    <ligand>
        <name>Mg(2+)</name>
        <dbReference type="ChEBI" id="CHEBI:18420"/>
        <label>2</label>
    </ligand>
</feature>
<evidence type="ECO:0000256" key="4">
    <source>
        <dbReference type="ARBA" id="ARBA00022679"/>
    </source>
</evidence>
<feature type="binding site" evidence="9">
    <location>
        <position position="119"/>
    </location>
    <ligand>
        <name>5-phospho-alpha-D-ribose 1-diphosphate</name>
        <dbReference type="ChEBI" id="CHEBI:58017"/>
    </ligand>
</feature>
<accession>A0A1S7FVL5</accession>
<dbReference type="Proteomes" id="UP000223060">
    <property type="component" value="Chromosome"/>
</dbReference>
<proteinExistence type="inferred from homology"/>
<dbReference type="RefSeq" id="WP_036061570.1">
    <property type="nucleotide sequence ID" value="NZ_CP011102.1"/>
</dbReference>
<dbReference type="Pfam" id="PF02885">
    <property type="entry name" value="Glycos_trans_3N"/>
    <property type="match status" value="1"/>
</dbReference>
<evidence type="ECO:0000256" key="3">
    <source>
        <dbReference type="ARBA" id="ARBA00022676"/>
    </source>
</evidence>
<dbReference type="KEGG" id="lwi:UE46_10160"/>
<dbReference type="GO" id="GO:0005829">
    <property type="term" value="C:cytosol"/>
    <property type="evidence" value="ECO:0007669"/>
    <property type="project" value="TreeGrafter"/>
</dbReference>
<keyword evidence="6 9" id="KW-0057">Aromatic amino acid biosynthesis</keyword>
<comment type="similarity">
    <text evidence="8">In the C-terminal section; belongs to the anthranilate phosphoribosyltransferase family.</text>
</comment>
<evidence type="ECO:0000256" key="2">
    <source>
        <dbReference type="ARBA" id="ARBA00022605"/>
    </source>
</evidence>
<feature type="binding site" evidence="9">
    <location>
        <position position="225"/>
    </location>
    <ligand>
        <name>Mg(2+)</name>
        <dbReference type="ChEBI" id="CHEBI:18420"/>
        <label>1</label>
    </ligand>
</feature>
<feature type="binding site" evidence="9">
    <location>
        <begin position="89"/>
        <end position="92"/>
    </location>
    <ligand>
        <name>5-phospho-alpha-D-ribose 1-diphosphate</name>
        <dbReference type="ChEBI" id="CHEBI:58017"/>
    </ligand>
</feature>
<keyword evidence="3 9" id="KW-0328">Glycosyltransferase</keyword>
<comment type="subunit">
    <text evidence="9">Homodimer.</text>
</comment>
<dbReference type="HAMAP" id="MF_00211">
    <property type="entry name" value="TrpD"/>
    <property type="match status" value="1"/>
</dbReference>
<dbReference type="GO" id="GO:0000287">
    <property type="term" value="F:magnesium ion binding"/>
    <property type="evidence" value="ECO:0007669"/>
    <property type="project" value="UniProtKB-UniRule"/>
</dbReference>
<dbReference type="AlphaFoldDB" id="A0A1S7FVL5"/>
<feature type="binding site" evidence="9">
    <location>
        <begin position="82"/>
        <end position="83"/>
    </location>
    <ligand>
        <name>5-phospho-alpha-D-ribose 1-diphosphate</name>
        <dbReference type="ChEBI" id="CHEBI:58017"/>
    </ligand>
</feature>
<dbReference type="PANTHER" id="PTHR43285">
    <property type="entry name" value="ANTHRANILATE PHOSPHORIBOSYLTRANSFERASE"/>
    <property type="match status" value="1"/>
</dbReference>
<keyword evidence="13" id="KW-1185">Reference proteome</keyword>
<evidence type="ECO:0000256" key="8">
    <source>
        <dbReference type="ARBA" id="ARBA00061188"/>
    </source>
</evidence>
<dbReference type="SUPFAM" id="SSF52418">
    <property type="entry name" value="Nucleoside phosphorylase/phosphoribosyltransferase catalytic domain"/>
    <property type="match status" value="1"/>
</dbReference>
<dbReference type="EC" id="2.4.2.18" evidence="9"/>
<feature type="domain" description="Glycosyl transferase family 3" evidence="10">
    <location>
        <begin position="72"/>
        <end position="323"/>
    </location>
</feature>
<dbReference type="Gene3D" id="3.40.1030.10">
    <property type="entry name" value="Nucleoside phosphorylase/phosphoribosyltransferase catalytic domain"/>
    <property type="match status" value="1"/>
</dbReference>
<dbReference type="SUPFAM" id="SSF47648">
    <property type="entry name" value="Nucleoside phosphorylase/phosphoribosyltransferase N-terminal domain"/>
    <property type="match status" value="1"/>
</dbReference>
<comment type="pathway">
    <text evidence="1 9">Amino-acid biosynthesis; L-tryptophan biosynthesis; L-tryptophan from chorismate: step 2/5.</text>
</comment>
<feature type="binding site" evidence="9">
    <location>
        <position position="110"/>
    </location>
    <ligand>
        <name>anthranilate</name>
        <dbReference type="ChEBI" id="CHEBI:16567"/>
        <label>1</label>
    </ligand>
</feature>
<dbReference type="NCBIfam" id="TIGR01245">
    <property type="entry name" value="trpD"/>
    <property type="match status" value="1"/>
</dbReference>
<keyword evidence="4 9" id="KW-0808">Transferase</keyword>
<comment type="catalytic activity">
    <reaction evidence="7 9">
        <text>N-(5-phospho-beta-D-ribosyl)anthranilate + diphosphate = 5-phospho-alpha-D-ribose 1-diphosphate + anthranilate</text>
        <dbReference type="Rhea" id="RHEA:11768"/>
        <dbReference type="ChEBI" id="CHEBI:16567"/>
        <dbReference type="ChEBI" id="CHEBI:18277"/>
        <dbReference type="ChEBI" id="CHEBI:33019"/>
        <dbReference type="ChEBI" id="CHEBI:58017"/>
        <dbReference type="EC" id="2.4.2.18"/>
    </reaction>
</comment>
<feature type="binding site" evidence="9">
    <location>
        <position position="87"/>
    </location>
    <ligand>
        <name>5-phospho-alpha-D-ribose 1-diphosphate</name>
        <dbReference type="ChEBI" id="CHEBI:58017"/>
    </ligand>
</feature>
<comment type="function">
    <text evidence="9">Catalyzes the transfer of the phosphoribosyl group of 5-phosphorylribose-1-pyrophosphate (PRPP) to anthranilate to yield N-(5'-phosphoribosyl)-anthranilate (PRA).</text>
</comment>
<reference evidence="13" key="1">
    <citation type="submission" date="2015-03" db="EMBL/GenBank/DDBJ databases">
        <authorList>
            <person name="Ferrari E."/>
            <person name="Walter M.C."/>
            <person name="Huptas C."/>
            <person name="Scherer S."/>
            <person name="Mueller-Herbst S."/>
        </authorList>
    </citation>
    <scope>NUCLEOTIDE SEQUENCE [LARGE SCALE GENOMIC DNA]</scope>
    <source>
        <strain evidence="13">LWP01</strain>
    </source>
</reference>
<dbReference type="InterPro" id="IPR000312">
    <property type="entry name" value="Glycosyl_Trfase_fam3"/>
</dbReference>
<evidence type="ECO:0000313" key="12">
    <source>
        <dbReference type="EMBL" id="AQY51385.1"/>
    </source>
</evidence>
<organism evidence="12 13">
    <name type="scientific">Listeria weihenstephanensis</name>
    <dbReference type="NCBI Taxonomy" id="1006155"/>
    <lineage>
        <taxon>Bacteria</taxon>
        <taxon>Bacillati</taxon>
        <taxon>Bacillota</taxon>
        <taxon>Bacilli</taxon>
        <taxon>Bacillales</taxon>
        <taxon>Listeriaceae</taxon>
        <taxon>Listeria</taxon>
    </lineage>
</organism>
<dbReference type="InterPro" id="IPR036320">
    <property type="entry name" value="Glycosyl_Trfase_fam3_N_dom_sf"/>
</dbReference>
<evidence type="ECO:0000256" key="7">
    <source>
        <dbReference type="ARBA" id="ARBA00052328"/>
    </source>
</evidence>
<sequence>MEAYLQKVYDQQNLTREEMQVVASAIFAGELSQAQIAAFLMALKIKGETIEEMQAIAQTMQGVALQLPIASENTMDNCGTGGDKSLSFNVSTTSAFVLAAAGIKVAKHGNRSISSKSGSADVCQELGIDISLGAEDMVYLLENAGIAFLFAPHVHPNMKYVMQVRRELNTPTIFNLIGPLTNPVKLETQLMGIYRRDLLEQTAQVLGKLGRKRAIVVNGGGFMDEASLAGENHYALLENGDVTVHTFLPEDVGLESRGLEAIQGGDAKRNAEILVSVLKAEPSAYYDTVLLNAGLGLLAHGKVATLKAGIEMARNLIDSGAAYEKLTKLLACQKERLVG</sequence>
<evidence type="ECO:0000259" key="11">
    <source>
        <dbReference type="Pfam" id="PF02885"/>
    </source>
</evidence>
<dbReference type="PANTHER" id="PTHR43285:SF2">
    <property type="entry name" value="ANTHRANILATE PHOSPHORIBOSYLTRANSFERASE"/>
    <property type="match status" value="1"/>
</dbReference>
<gene>
    <name evidence="9" type="primary">trpD</name>
    <name evidence="12" type="ORF">UE46_10160</name>
</gene>
<dbReference type="InterPro" id="IPR017459">
    <property type="entry name" value="Glycosyl_Trfase_fam3_N_dom"/>
</dbReference>
<evidence type="ECO:0000256" key="6">
    <source>
        <dbReference type="ARBA" id="ARBA00023141"/>
    </source>
</evidence>
<protein>
    <recommendedName>
        <fullName evidence="9">Anthranilate phosphoribosyltransferase</fullName>
        <ecNumber evidence="9">2.4.2.18</ecNumber>
    </recommendedName>
</protein>
<dbReference type="FunFam" id="3.40.1030.10:FF:000002">
    <property type="entry name" value="Anthranilate phosphoribosyltransferase"/>
    <property type="match status" value="1"/>
</dbReference>
<keyword evidence="2 9" id="KW-0028">Amino-acid biosynthesis</keyword>
<dbReference type="InterPro" id="IPR005940">
    <property type="entry name" value="Anthranilate_Pribosyl_Tfrase"/>
</dbReference>
<feature type="binding site" evidence="9">
    <location>
        <position position="165"/>
    </location>
    <ligand>
        <name>anthranilate</name>
        <dbReference type="ChEBI" id="CHEBI:16567"/>
        <label>2</label>
    </ligand>
</feature>
<comment type="cofactor">
    <cofactor evidence="9">
        <name>Mg(2+)</name>
        <dbReference type="ChEBI" id="CHEBI:18420"/>
    </cofactor>
    <text evidence="9">Binds 2 magnesium ions per monomer.</text>
</comment>
<dbReference type="EMBL" id="CP011102">
    <property type="protein sequence ID" value="AQY51385.1"/>
    <property type="molecule type" value="Genomic_DNA"/>
</dbReference>
<dbReference type="GO" id="GO:0004048">
    <property type="term" value="F:anthranilate phosphoribosyltransferase activity"/>
    <property type="evidence" value="ECO:0007669"/>
    <property type="project" value="UniProtKB-UniRule"/>
</dbReference>
<evidence type="ECO:0000256" key="1">
    <source>
        <dbReference type="ARBA" id="ARBA00004907"/>
    </source>
</evidence>